<comment type="catalytic activity">
    <reaction evidence="12 15">
        <text>[(1-&gt;4)-alpha-D-galacturonosyl methyl ester](n) + n H2O = [(1-&gt;4)-alpha-D-galacturonosyl](n) + n methanol + n H(+)</text>
        <dbReference type="Rhea" id="RHEA:22380"/>
        <dbReference type="Rhea" id="RHEA-COMP:14570"/>
        <dbReference type="Rhea" id="RHEA-COMP:14573"/>
        <dbReference type="ChEBI" id="CHEBI:15377"/>
        <dbReference type="ChEBI" id="CHEBI:15378"/>
        <dbReference type="ChEBI" id="CHEBI:17790"/>
        <dbReference type="ChEBI" id="CHEBI:140522"/>
        <dbReference type="ChEBI" id="CHEBI:140523"/>
        <dbReference type="EC" id="3.1.1.11"/>
    </reaction>
</comment>
<feature type="region of interest" description="Disordered" evidence="16">
    <location>
        <begin position="25"/>
        <end position="48"/>
    </location>
</feature>
<evidence type="ECO:0000256" key="3">
    <source>
        <dbReference type="ARBA" id="ARBA00008891"/>
    </source>
</evidence>
<dbReference type="InterPro" id="IPR000070">
    <property type="entry name" value="Pectinesterase_cat"/>
</dbReference>
<dbReference type="FunFam" id="2.160.20.10:FF:000033">
    <property type="entry name" value="Pectinesterase"/>
    <property type="match status" value="1"/>
</dbReference>
<evidence type="ECO:0000256" key="5">
    <source>
        <dbReference type="ARBA" id="ARBA00022512"/>
    </source>
</evidence>
<keyword evidence="5" id="KW-0134">Cell wall</keyword>
<dbReference type="GO" id="GO:0045490">
    <property type="term" value="P:pectin catabolic process"/>
    <property type="evidence" value="ECO:0007669"/>
    <property type="project" value="UniProtKB-UniRule"/>
</dbReference>
<evidence type="ECO:0000256" key="8">
    <source>
        <dbReference type="ARBA" id="ARBA00022801"/>
    </source>
</evidence>
<dbReference type="UniPathway" id="UPA00545">
    <property type="reaction ID" value="UER00823"/>
</dbReference>
<keyword evidence="6" id="KW-0964">Secreted</keyword>
<evidence type="ECO:0000256" key="1">
    <source>
        <dbReference type="ARBA" id="ARBA00004191"/>
    </source>
</evidence>
<evidence type="ECO:0000313" key="19">
    <source>
        <dbReference type="Proteomes" id="UP000663760"/>
    </source>
</evidence>
<dbReference type="InterPro" id="IPR033131">
    <property type="entry name" value="Pectinesterase_Asp_AS"/>
</dbReference>
<comment type="subcellular location">
    <subcellularLocation>
        <location evidence="1">Secreted</location>
        <location evidence="1">Cell wall</location>
    </subcellularLocation>
</comment>
<evidence type="ECO:0000256" key="16">
    <source>
        <dbReference type="SAM" id="MobiDB-lite"/>
    </source>
</evidence>
<dbReference type="InterPro" id="IPR012334">
    <property type="entry name" value="Pectin_lyas_fold"/>
</dbReference>
<dbReference type="EMBL" id="LR746278">
    <property type="protein sequence ID" value="CAA7409005.1"/>
    <property type="molecule type" value="Genomic_DNA"/>
</dbReference>
<dbReference type="AlphaFoldDB" id="A0A7I8LIB5"/>
<evidence type="ECO:0000256" key="15">
    <source>
        <dbReference type="RuleBase" id="RU000589"/>
    </source>
</evidence>
<dbReference type="Pfam" id="PF01095">
    <property type="entry name" value="Pectinesterase"/>
    <property type="match status" value="1"/>
</dbReference>
<dbReference type="PANTHER" id="PTHR31321:SF33">
    <property type="entry name" value="PECTINESTERASE 8-RELATED"/>
    <property type="match status" value="1"/>
</dbReference>
<keyword evidence="7" id="KW-0732">Signal</keyword>
<evidence type="ECO:0000256" key="14">
    <source>
        <dbReference type="PROSITE-ProRule" id="PRU10040"/>
    </source>
</evidence>
<dbReference type="OrthoDB" id="2019149at2759"/>
<evidence type="ECO:0000256" key="11">
    <source>
        <dbReference type="ARBA" id="ARBA00023316"/>
    </source>
</evidence>
<comment type="pathway">
    <text evidence="2 15">Glycan metabolism; pectin degradation; 2-dehydro-3-deoxy-D-gluconate from pectin: step 1/5.</text>
</comment>
<keyword evidence="19" id="KW-1185">Reference proteome</keyword>
<feature type="compositionally biased region" description="Basic residues" evidence="16">
    <location>
        <begin position="26"/>
        <end position="35"/>
    </location>
</feature>
<dbReference type="InterPro" id="IPR011050">
    <property type="entry name" value="Pectin_lyase_fold/virulence"/>
</dbReference>
<evidence type="ECO:0000256" key="6">
    <source>
        <dbReference type="ARBA" id="ARBA00022525"/>
    </source>
</evidence>
<keyword evidence="8 15" id="KW-0378">Hydrolase</keyword>
<feature type="active site" evidence="14">
    <location>
        <position position="212"/>
    </location>
</feature>
<evidence type="ECO:0000256" key="13">
    <source>
        <dbReference type="ARBA" id="ARBA00057335"/>
    </source>
</evidence>
<comment type="function">
    <text evidence="13">Acts in the modification of cell walls via demethylesterification of cell wall pectin.</text>
</comment>
<evidence type="ECO:0000256" key="12">
    <source>
        <dbReference type="ARBA" id="ARBA00047928"/>
    </source>
</evidence>
<dbReference type="GO" id="GO:0030599">
    <property type="term" value="F:pectinesterase activity"/>
    <property type="evidence" value="ECO:0007669"/>
    <property type="project" value="UniProtKB-UniRule"/>
</dbReference>
<evidence type="ECO:0000256" key="4">
    <source>
        <dbReference type="ARBA" id="ARBA00013229"/>
    </source>
</evidence>
<dbReference type="SUPFAM" id="SSF51126">
    <property type="entry name" value="Pectin lyase-like"/>
    <property type="match status" value="1"/>
</dbReference>
<accession>A0A7I8LIB5</accession>
<sequence length="360" mass="39270">MGLGAYIASPAVEERFVDDFRSGHLDRHRGHRRKNSSQTICDDFPQGFPPPDTNGTATICVDRRGCCNFTSVQAAVDSVNMSTEKRTIIWIDKGIYLEKVMIPSAKPNITFQGQGMETTAIVWNDTANSSGNTFLSASVIIFASNFVAKNISFMNVAPIPKPGDVGGQAAAIRIRGDSATFWGCGFFGAQDTLHDDSGRHYFRDCFIQGSIDFVFGNGKSLYENCQLSSIASPVPAGERLIDGSITAHGRTVASDNTGFSFVNCSVGGTGRVWLGRAWKPYARVIFAYSSISDIVAPEGWNDLNDPSREQLVFFGEYMCSGPGSNMAMRVPYALPLNRTQAAPFLNISYIDGEQWLQPFV</sequence>
<feature type="domain" description="Pectinesterase catalytic" evidence="17">
    <location>
        <begin position="59"/>
        <end position="352"/>
    </location>
</feature>
<dbReference type="GO" id="GO:0042545">
    <property type="term" value="P:cell wall modification"/>
    <property type="evidence" value="ECO:0007669"/>
    <property type="project" value="UniProtKB-UniRule"/>
</dbReference>
<evidence type="ECO:0000256" key="2">
    <source>
        <dbReference type="ARBA" id="ARBA00005184"/>
    </source>
</evidence>
<evidence type="ECO:0000313" key="18">
    <source>
        <dbReference type="EMBL" id="CAA7409005.1"/>
    </source>
</evidence>
<evidence type="ECO:0000256" key="10">
    <source>
        <dbReference type="ARBA" id="ARBA00023180"/>
    </source>
</evidence>
<proteinExistence type="inferred from homology"/>
<evidence type="ECO:0000259" key="17">
    <source>
        <dbReference type="Pfam" id="PF01095"/>
    </source>
</evidence>
<keyword evidence="11" id="KW-0961">Cell wall biogenesis/degradation</keyword>
<name>A0A7I8LIB5_SPIIN</name>
<dbReference type="PROSITE" id="PS00503">
    <property type="entry name" value="PECTINESTERASE_2"/>
    <property type="match status" value="1"/>
</dbReference>
<dbReference type="Gene3D" id="2.160.20.10">
    <property type="entry name" value="Single-stranded right-handed beta-helix, Pectin lyase-like"/>
    <property type="match status" value="1"/>
</dbReference>
<dbReference type="EC" id="3.1.1.11" evidence="4 15"/>
<gene>
    <name evidence="18" type="ORF">SI8410_15019683</name>
</gene>
<comment type="similarity">
    <text evidence="3">Belongs to the pectinesterase family.</text>
</comment>
<dbReference type="Proteomes" id="UP000663760">
    <property type="component" value="Chromosome 15"/>
</dbReference>
<protein>
    <recommendedName>
        <fullName evidence="4 15">Pectinesterase</fullName>
        <ecNumber evidence="4 15">3.1.1.11</ecNumber>
    </recommendedName>
</protein>
<organism evidence="18 19">
    <name type="scientific">Spirodela intermedia</name>
    <name type="common">Intermediate duckweed</name>
    <dbReference type="NCBI Taxonomy" id="51605"/>
    <lineage>
        <taxon>Eukaryota</taxon>
        <taxon>Viridiplantae</taxon>
        <taxon>Streptophyta</taxon>
        <taxon>Embryophyta</taxon>
        <taxon>Tracheophyta</taxon>
        <taxon>Spermatophyta</taxon>
        <taxon>Magnoliopsida</taxon>
        <taxon>Liliopsida</taxon>
        <taxon>Araceae</taxon>
        <taxon>Lemnoideae</taxon>
        <taxon>Spirodela</taxon>
    </lineage>
</organism>
<keyword evidence="9 15" id="KW-0063">Aspartyl esterase</keyword>
<dbReference type="PANTHER" id="PTHR31321">
    <property type="entry name" value="ACYL-COA THIOESTER HYDROLASE YBHC-RELATED"/>
    <property type="match status" value="1"/>
</dbReference>
<keyword evidence="10" id="KW-0325">Glycoprotein</keyword>
<reference evidence="18" key="1">
    <citation type="submission" date="2020-02" db="EMBL/GenBank/DDBJ databases">
        <authorList>
            <person name="Scholz U."/>
            <person name="Mascher M."/>
            <person name="Fiebig A."/>
        </authorList>
    </citation>
    <scope>NUCLEOTIDE SEQUENCE</scope>
</reference>
<evidence type="ECO:0000256" key="7">
    <source>
        <dbReference type="ARBA" id="ARBA00022729"/>
    </source>
</evidence>
<evidence type="ECO:0000256" key="9">
    <source>
        <dbReference type="ARBA" id="ARBA00023085"/>
    </source>
</evidence>